<sequence length="371" mass="40192">MDQPIRTEAPAFEDALTAAQEPAPVPAEGSTQELARALDREPARASAEALAPKPASALDALLTAAAQRPATDIRTRIQEAGGLSLDRLPMLSVVFDRLATACSDAAKHLASSSTFYSLSGVESGRFGEMLDAYDANAVVGIFHAPEWDGHILVGLDRDFIYTMVEVLFGSDGSEPPVEEERSFSAIELRIAQMVFEQVGKALESSFGLVSQTPFRLERMETRMEFAVIGRRSNKSVQAKFLLQALNRGGEMFLIIPQTVLNPLRPALGKVLTGESAARDPRWAQQITAEVQKTAVKLRAVLEERHLTLGEIAGLKVGQVIELDATPATRIKLEGNDRPLFWCRAGQSQGAYVLRVEEAINPEKEGGDGLLG</sequence>
<keyword evidence="6" id="KW-0145">Chemotaxis</keyword>
<protein>
    <recommendedName>
        <fullName evidence="4">Flagellar motor switch protein FliM</fullName>
    </recommendedName>
</protein>
<evidence type="ECO:0000256" key="5">
    <source>
        <dbReference type="ARBA" id="ARBA00022475"/>
    </source>
</evidence>
<dbReference type="Proteomes" id="UP000583454">
    <property type="component" value="Unassembled WGS sequence"/>
</dbReference>
<keyword evidence="14" id="KW-0282">Flagellum</keyword>
<evidence type="ECO:0000256" key="8">
    <source>
        <dbReference type="ARBA" id="ARBA00022779"/>
    </source>
</evidence>
<feature type="region of interest" description="Disordered" evidence="12">
    <location>
        <begin position="1"/>
        <end position="49"/>
    </location>
</feature>
<evidence type="ECO:0000256" key="1">
    <source>
        <dbReference type="ARBA" id="ARBA00004117"/>
    </source>
</evidence>
<evidence type="ECO:0000313" key="14">
    <source>
        <dbReference type="EMBL" id="MBB5759878.1"/>
    </source>
</evidence>
<keyword evidence="9" id="KW-0472">Membrane</keyword>
<dbReference type="InterPro" id="IPR028976">
    <property type="entry name" value="CheC-like_sf"/>
</dbReference>
<dbReference type="GO" id="GO:0005886">
    <property type="term" value="C:plasma membrane"/>
    <property type="evidence" value="ECO:0007669"/>
    <property type="project" value="UniProtKB-SubCell"/>
</dbReference>
<dbReference type="GO" id="GO:0071978">
    <property type="term" value="P:bacterial-type flagellum-dependent swarming motility"/>
    <property type="evidence" value="ECO:0007669"/>
    <property type="project" value="TreeGrafter"/>
</dbReference>
<accession>A0A840ZS52</accession>
<evidence type="ECO:0000256" key="11">
    <source>
        <dbReference type="ARBA" id="ARBA00025044"/>
    </source>
</evidence>
<dbReference type="EMBL" id="JACHOP010000029">
    <property type="protein sequence ID" value="MBB5759878.1"/>
    <property type="molecule type" value="Genomic_DNA"/>
</dbReference>
<keyword evidence="15" id="KW-1185">Reference proteome</keyword>
<comment type="function">
    <text evidence="11">FliM is one of three proteins (FliG, FliN, FliM) that forms the rotor-mounted switch complex (C ring), located at the base of the basal body. This complex interacts with the CheY and CheZ chemotaxis proteins, in addition to contacting components of the motor that determine the direction of flagellar rotation.</text>
</comment>
<keyword evidence="7" id="KW-0997">Cell inner membrane</keyword>
<dbReference type="PANTHER" id="PTHR30034:SF3">
    <property type="entry name" value="FLAGELLAR MOTOR SWITCH PROTEIN FLIM"/>
    <property type="match status" value="1"/>
</dbReference>
<gene>
    <name evidence="14" type="ORF">HNR00_004615</name>
</gene>
<dbReference type="Pfam" id="PF01052">
    <property type="entry name" value="FliMN_C"/>
    <property type="match status" value="1"/>
</dbReference>
<comment type="similarity">
    <text evidence="3">Belongs to the FliM family.</text>
</comment>
<keyword evidence="5" id="KW-1003">Cell membrane</keyword>
<dbReference type="InterPro" id="IPR001543">
    <property type="entry name" value="FliN-like_C"/>
</dbReference>
<evidence type="ECO:0000256" key="2">
    <source>
        <dbReference type="ARBA" id="ARBA00004417"/>
    </source>
</evidence>
<dbReference type="GO" id="GO:0009425">
    <property type="term" value="C:bacterial-type flagellum basal body"/>
    <property type="evidence" value="ECO:0007669"/>
    <property type="project" value="UniProtKB-SubCell"/>
</dbReference>
<dbReference type="CDD" id="cd17908">
    <property type="entry name" value="FliM"/>
    <property type="match status" value="1"/>
</dbReference>
<evidence type="ECO:0000256" key="6">
    <source>
        <dbReference type="ARBA" id="ARBA00022500"/>
    </source>
</evidence>
<reference evidence="14 15" key="1">
    <citation type="submission" date="2020-08" db="EMBL/GenBank/DDBJ databases">
        <title>Genomic Encyclopedia of Type Strains, Phase IV (KMG-IV): sequencing the most valuable type-strain genomes for metagenomic binning, comparative biology and taxonomic classification.</title>
        <authorList>
            <person name="Goeker M."/>
        </authorList>
    </citation>
    <scope>NUCLEOTIDE SEQUENCE [LARGE SCALE GENOMIC DNA]</scope>
    <source>
        <strain evidence="14 15">DSM 2163</strain>
    </source>
</reference>
<dbReference type="Gene3D" id="3.40.1550.10">
    <property type="entry name" value="CheC-like"/>
    <property type="match status" value="1"/>
</dbReference>
<keyword evidence="14" id="KW-0969">Cilium</keyword>
<dbReference type="GO" id="GO:0050918">
    <property type="term" value="P:positive chemotaxis"/>
    <property type="evidence" value="ECO:0007669"/>
    <property type="project" value="TreeGrafter"/>
</dbReference>
<dbReference type="GO" id="GO:0003774">
    <property type="term" value="F:cytoskeletal motor activity"/>
    <property type="evidence" value="ECO:0007669"/>
    <property type="project" value="InterPro"/>
</dbReference>
<comment type="caution">
    <text evidence="14">The sequence shown here is derived from an EMBL/GenBank/DDBJ whole genome shotgun (WGS) entry which is preliminary data.</text>
</comment>
<feature type="domain" description="Flagellar motor switch protein FliN-like C-terminal" evidence="13">
    <location>
        <begin position="289"/>
        <end position="359"/>
    </location>
</feature>
<evidence type="ECO:0000256" key="10">
    <source>
        <dbReference type="ARBA" id="ARBA00023143"/>
    </source>
</evidence>
<organism evidence="14 15">
    <name type="scientific">Methylorubrum rhodinum</name>
    <dbReference type="NCBI Taxonomy" id="29428"/>
    <lineage>
        <taxon>Bacteria</taxon>
        <taxon>Pseudomonadati</taxon>
        <taxon>Pseudomonadota</taxon>
        <taxon>Alphaproteobacteria</taxon>
        <taxon>Hyphomicrobiales</taxon>
        <taxon>Methylobacteriaceae</taxon>
        <taxon>Methylorubrum</taxon>
    </lineage>
</organism>
<evidence type="ECO:0000256" key="12">
    <source>
        <dbReference type="SAM" id="MobiDB-lite"/>
    </source>
</evidence>
<evidence type="ECO:0000256" key="9">
    <source>
        <dbReference type="ARBA" id="ARBA00023136"/>
    </source>
</evidence>
<evidence type="ECO:0000259" key="13">
    <source>
        <dbReference type="Pfam" id="PF01052"/>
    </source>
</evidence>
<evidence type="ECO:0000256" key="7">
    <source>
        <dbReference type="ARBA" id="ARBA00022519"/>
    </source>
</evidence>
<evidence type="ECO:0000256" key="4">
    <source>
        <dbReference type="ARBA" id="ARBA00021898"/>
    </source>
</evidence>
<evidence type="ECO:0000313" key="15">
    <source>
        <dbReference type="Proteomes" id="UP000583454"/>
    </source>
</evidence>
<dbReference type="InterPro" id="IPR036429">
    <property type="entry name" value="SpoA-like_sf"/>
</dbReference>
<comment type="subcellular location">
    <subcellularLocation>
        <location evidence="1">Bacterial flagellum basal body</location>
    </subcellularLocation>
    <subcellularLocation>
        <location evidence="2">Cell inner membrane</location>
        <topology evidence="2">Peripheral membrane protein</topology>
    </subcellularLocation>
</comment>
<dbReference type="SUPFAM" id="SSF103039">
    <property type="entry name" value="CheC-like"/>
    <property type="match status" value="1"/>
</dbReference>
<dbReference type="SUPFAM" id="SSF101801">
    <property type="entry name" value="Surface presentation of antigens (SPOA)"/>
    <property type="match status" value="1"/>
</dbReference>
<keyword evidence="10" id="KW-0975">Bacterial flagellum</keyword>
<proteinExistence type="inferred from homology"/>
<dbReference type="Gene3D" id="2.30.330.10">
    <property type="entry name" value="SpoA-like"/>
    <property type="match status" value="1"/>
</dbReference>
<keyword evidence="14" id="KW-0966">Cell projection</keyword>
<keyword evidence="8" id="KW-0283">Flagellar rotation</keyword>
<dbReference type="AlphaFoldDB" id="A0A840ZS52"/>
<dbReference type="PANTHER" id="PTHR30034">
    <property type="entry name" value="FLAGELLAR MOTOR SWITCH PROTEIN FLIM"/>
    <property type="match status" value="1"/>
</dbReference>
<dbReference type="Pfam" id="PF02154">
    <property type="entry name" value="FliM"/>
    <property type="match status" value="1"/>
</dbReference>
<evidence type="ECO:0000256" key="3">
    <source>
        <dbReference type="ARBA" id="ARBA00011049"/>
    </source>
</evidence>
<dbReference type="InterPro" id="IPR001689">
    <property type="entry name" value="Flag_FliM"/>
</dbReference>
<name>A0A840ZS52_9HYPH</name>